<dbReference type="PRINTS" id="PR01415">
    <property type="entry name" value="ANKYRIN"/>
</dbReference>
<dbReference type="PANTHER" id="PTHR24161">
    <property type="entry name" value="ANK_REP_REGION DOMAIN-CONTAINING PROTEIN-RELATED"/>
    <property type="match status" value="1"/>
</dbReference>
<dbReference type="PANTHER" id="PTHR24161:SF85">
    <property type="entry name" value="PALMITOYLTRANSFERASE HIP14"/>
    <property type="match status" value="1"/>
</dbReference>
<dbReference type="EMBL" id="CAXAMM010012058">
    <property type="protein sequence ID" value="CAK9027810.1"/>
    <property type="molecule type" value="Genomic_DNA"/>
</dbReference>
<dbReference type="Pfam" id="PF12796">
    <property type="entry name" value="Ank_2"/>
    <property type="match status" value="5"/>
</dbReference>
<proteinExistence type="predicted"/>
<gene>
    <name evidence="1" type="ORF">SCF082_LOCUS18093</name>
</gene>
<dbReference type="PROSITE" id="PS50088">
    <property type="entry name" value="ANK_REPEAT"/>
    <property type="match status" value="9"/>
</dbReference>
<dbReference type="PROSITE" id="PS50297">
    <property type="entry name" value="ANK_REP_REGION"/>
    <property type="match status" value="8"/>
</dbReference>
<organism evidence="1 2">
    <name type="scientific">Durusdinium trenchii</name>
    <dbReference type="NCBI Taxonomy" id="1381693"/>
    <lineage>
        <taxon>Eukaryota</taxon>
        <taxon>Sar</taxon>
        <taxon>Alveolata</taxon>
        <taxon>Dinophyceae</taxon>
        <taxon>Suessiales</taxon>
        <taxon>Symbiodiniaceae</taxon>
        <taxon>Durusdinium</taxon>
    </lineage>
</organism>
<dbReference type="Gene3D" id="2.60.120.620">
    <property type="entry name" value="q2cbj1_9rhob like domain"/>
    <property type="match status" value="1"/>
</dbReference>
<evidence type="ECO:0000313" key="1">
    <source>
        <dbReference type="EMBL" id="CAK9027810.1"/>
    </source>
</evidence>
<dbReference type="InterPro" id="IPR036770">
    <property type="entry name" value="Ankyrin_rpt-contain_sf"/>
</dbReference>
<keyword evidence="2" id="KW-1185">Reference proteome</keyword>
<accession>A0ABP0KLV1</accession>
<comment type="caution">
    <text evidence="1">The sequence shown here is derived from an EMBL/GenBank/DDBJ whole genome shotgun (WGS) entry which is preliminary data.</text>
</comment>
<dbReference type="Gene3D" id="1.25.40.20">
    <property type="entry name" value="Ankyrin repeat-containing domain"/>
    <property type="match status" value="4"/>
</dbReference>
<dbReference type="InterPro" id="IPR002110">
    <property type="entry name" value="Ankyrin_rpt"/>
</dbReference>
<reference evidence="1 2" key="1">
    <citation type="submission" date="2024-02" db="EMBL/GenBank/DDBJ databases">
        <authorList>
            <person name="Chen Y."/>
            <person name="Shah S."/>
            <person name="Dougan E. K."/>
            <person name="Thang M."/>
            <person name="Chan C."/>
        </authorList>
    </citation>
    <scope>NUCLEOTIDE SEQUENCE [LARGE SCALE GENOMIC DNA]</scope>
</reference>
<dbReference type="SUPFAM" id="SSF48403">
    <property type="entry name" value="Ankyrin repeat"/>
    <property type="match status" value="2"/>
</dbReference>
<evidence type="ECO:0000313" key="2">
    <source>
        <dbReference type="Proteomes" id="UP001642464"/>
    </source>
</evidence>
<protein>
    <submittedName>
        <fullName evidence="1">Ankyrin-1 (ANK-1) (Ankyrin-R) (Erythrocyte ankyrin)</fullName>
    </submittedName>
</protein>
<dbReference type="SMART" id="SM00248">
    <property type="entry name" value="ANK"/>
    <property type="match status" value="10"/>
</dbReference>
<name>A0ABP0KLV1_9DINO</name>
<dbReference type="Proteomes" id="UP001642464">
    <property type="component" value="Unassembled WGS sequence"/>
</dbReference>
<sequence length="750" mass="78623">MPPSASRNGTLLGLLGIVLVILFGLPTPDSFASIKAQSKPEKTWLSKDILCVRCNAEGLGARLVDLCKAIERQCKGRSVSNRGGWQSKDLTSLGEFSELMQLVAEPAKVFLETQGWTYPTEDGEELEIAFMPDQLWANINRPGDWNARHTHGSPGGSLFASGVFYPEVLDASPSRLLLFPSSNKSGIDVVPESNLLVLFPPDVPHEVEPAAADAEERISIAFNLVVRWLPGELLQAAYIGDSAKVKSMAADTADRLLGLTAAHVAAEQGHLAVLQALTESKVSLSADSSLGTPLERAAAQGHELVVDYLMSETQPGLNALRSALTAAAERGHGKVVERVRVAVPNYFKQVAAAALPSAAVAGHAEILQQLLEGSEGSAGTPEAKKAMMEAATRGHSEVVEILLAAGVDAESADSSGKTALHNAAASGHVDVVRNLARSTSGRASLHARDKQDAEPLHWAALQGHAAVVEELAAAGADVDSVALGSVPGRPLNWAVRGGNADVVQSLLQLGADVGTPAVRDSIPPLPPGKVLVRSGDVLVCTHQAEVLAKRGVPAFAAGEDGTSPLHIAARIGDERIVTLLLETRRANLNARDYSGATPMHWAAANGHPKVVIDLLERGAQPDATDLSDATPLHDAAWAGHAEVADALLKAGAQVDAVDAHGRTALHAAALLSQPDLVAVLLSAGAAEIPDDQQQYPLDFAHQASKWVQAVSKVMGSKYGEALVSRAQRVQELLERNGGKADTMPVGSCGY</sequence>